<evidence type="ECO:0000256" key="1">
    <source>
        <dbReference type="SAM" id="Phobius"/>
    </source>
</evidence>
<dbReference type="EMBL" id="LUEZ02000009">
    <property type="protein sequence ID" value="RDB29953.1"/>
    <property type="molecule type" value="Genomic_DNA"/>
</dbReference>
<accession>A0A369KDW9</accession>
<dbReference type="AlphaFoldDB" id="A0A369KDW9"/>
<feature type="transmembrane region" description="Helical" evidence="1">
    <location>
        <begin position="164"/>
        <end position="184"/>
    </location>
</feature>
<organism evidence="3 4">
    <name type="scientific">Hypsizygus marmoreus</name>
    <name type="common">White beech mushroom</name>
    <name type="synonym">Agaricus marmoreus</name>
    <dbReference type="NCBI Taxonomy" id="39966"/>
    <lineage>
        <taxon>Eukaryota</taxon>
        <taxon>Fungi</taxon>
        <taxon>Dikarya</taxon>
        <taxon>Basidiomycota</taxon>
        <taxon>Agaricomycotina</taxon>
        <taxon>Agaricomycetes</taxon>
        <taxon>Agaricomycetidae</taxon>
        <taxon>Agaricales</taxon>
        <taxon>Tricholomatineae</taxon>
        <taxon>Lyophyllaceae</taxon>
        <taxon>Hypsizygus</taxon>
    </lineage>
</organism>
<dbReference type="Proteomes" id="UP000076154">
    <property type="component" value="Unassembled WGS sequence"/>
</dbReference>
<feature type="transmembrane region" description="Helical" evidence="1">
    <location>
        <begin position="196"/>
        <end position="223"/>
    </location>
</feature>
<feature type="domain" description="DUF6534" evidence="2">
    <location>
        <begin position="168"/>
        <end position="255"/>
    </location>
</feature>
<feature type="transmembrane region" description="Helical" evidence="1">
    <location>
        <begin position="85"/>
        <end position="109"/>
    </location>
</feature>
<dbReference type="OrthoDB" id="3263055at2759"/>
<keyword evidence="1" id="KW-0812">Transmembrane</keyword>
<name>A0A369KDW9_HYPMA</name>
<evidence type="ECO:0000259" key="2">
    <source>
        <dbReference type="Pfam" id="PF20152"/>
    </source>
</evidence>
<proteinExistence type="predicted"/>
<feature type="transmembrane region" description="Helical" evidence="1">
    <location>
        <begin position="121"/>
        <end position="144"/>
    </location>
</feature>
<feature type="transmembrane region" description="Helical" evidence="1">
    <location>
        <begin position="229"/>
        <end position="250"/>
    </location>
</feature>
<dbReference type="STRING" id="39966.A0A369KDW9"/>
<evidence type="ECO:0000313" key="3">
    <source>
        <dbReference type="EMBL" id="RDB29953.1"/>
    </source>
</evidence>
<dbReference type="Pfam" id="PF20152">
    <property type="entry name" value="DUF6534"/>
    <property type="match status" value="1"/>
</dbReference>
<gene>
    <name evidence="3" type="ORF">Hypma_013819</name>
</gene>
<protein>
    <recommendedName>
        <fullName evidence="2">DUF6534 domain-containing protein</fullName>
    </recommendedName>
</protein>
<keyword evidence="4" id="KW-1185">Reference proteome</keyword>
<dbReference type="PANTHER" id="PTHR40465">
    <property type="entry name" value="CHROMOSOME 1, WHOLE GENOME SHOTGUN SEQUENCE"/>
    <property type="match status" value="1"/>
</dbReference>
<dbReference type="PANTHER" id="PTHR40465:SF1">
    <property type="entry name" value="DUF6534 DOMAIN-CONTAINING PROTEIN"/>
    <property type="match status" value="1"/>
</dbReference>
<comment type="caution">
    <text evidence="3">The sequence shown here is derived from an EMBL/GenBank/DDBJ whole genome shotgun (WGS) entry which is preliminary data.</text>
</comment>
<evidence type="ECO:0000313" key="4">
    <source>
        <dbReference type="Proteomes" id="UP000076154"/>
    </source>
</evidence>
<feature type="transmembrane region" description="Helical" evidence="1">
    <location>
        <begin position="46"/>
        <end position="65"/>
    </location>
</feature>
<dbReference type="InParanoid" id="A0A369KDW9"/>
<keyword evidence="1" id="KW-1133">Transmembrane helix</keyword>
<reference evidence="3" key="1">
    <citation type="submission" date="2018-04" db="EMBL/GenBank/DDBJ databases">
        <title>Whole genome sequencing of Hypsizygus marmoreus.</title>
        <authorList>
            <person name="Choi I.-G."/>
            <person name="Min B."/>
            <person name="Kim J.-G."/>
            <person name="Kim S."/>
            <person name="Oh Y.-L."/>
            <person name="Kong W.-S."/>
            <person name="Park H."/>
            <person name="Jeong J."/>
            <person name="Song E.-S."/>
        </authorList>
    </citation>
    <scope>NUCLEOTIDE SEQUENCE [LARGE SCALE GENOMIC DNA]</scope>
    <source>
        <strain evidence="3">51987-8</strain>
    </source>
</reference>
<dbReference type="InterPro" id="IPR045339">
    <property type="entry name" value="DUF6534"/>
</dbReference>
<sequence>MATYTKIDLDDSMGSMLIGVIISAVLFGVSLVQTFYYYLSYPKDVWYLKALVVSTVVFDTVHLGLISHTVYHYLVSHYFHPDHLLLLTSSVLLEALFTGLTGAFVQTFYTARVLRLSKGNYYLSGFIFFLVVANAGCGTAWVILSMQMKTFQDLLGISALTLTINALSTAIDVMIAVTLCIMLNNARTGFKKSDTIINRLILFVVNTGVLTSCCAVGSLVSLLASPNTLIYASFYFCIGRFYTNSLLATLNARKSLTGTMQDVSHMLVSLPPSITPSGSMGAVNTLGERPKGQGNITIRIDTTKESIHEERMVGMHEISRSDDDLSRKNPSF</sequence>
<feature type="transmembrane region" description="Helical" evidence="1">
    <location>
        <begin position="16"/>
        <end position="39"/>
    </location>
</feature>
<keyword evidence="1" id="KW-0472">Membrane</keyword>